<name>A0A6N3FQS4_9CLOT</name>
<protein>
    <submittedName>
        <fullName evidence="2">Uncharacterized protein</fullName>
    </submittedName>
</protein>
<evidence type="ECO:0000313" key="2">
    <source>
        <dbReference type="EMBL" id="VYU53863.1"/>
    </source>
</evidence>
<feature type="region of interest" description="Disordered" evidence="1">
    <location>
        <begin position="103"/>
        <end position="166"/>
    </location>
</feature>
<dbReference type="RefSeq" id="WP_156627223.1">
    <property type="nucleotide sequence ID" value="NZ_CACRTO010000041.1"/>
</dbReference>
<reference evidence="2" key="1">
    <citation type="submission" date="2019-11" db="EMBL/GenBank/DDBJ databases">
        <authorList>
            <person name="Feng L."/>
        </authorList>
    </citation>
    <scope>NUCLEOTIDE SEQUENCE</scope>
    <source>
        <strain evidence="2">CTertiumLFYP3</strain>
    </source>
</reference>
<feature type="compositionally biased region" description="Low complexity" evidence="1">
    <location>
        <begin position="115"/>
        <end position="145"/>
    </location>
</feature>
<dbReference type="AlphaFoldDB" id="A0A6N3FQS4"/>
<sequence>MNFEKMKEMLKNKKVQMIAGTVAGVLVLTLAGTMLLNNKNVENKNIAIEKENKKDDKKDVNKEKKDAKEELEELKKVDTSNLSDEEKKDLENKIAEAEKKLVKENNSSSIEEVASGTSNSGSNSTSSKNDSTENNSTNNNTNNGTVPNKPNDNNTSDSNKHTHSWNPITSKVHHEEQGHYENILVSEAWTEEVPIYEEQEVYICNGCGADITSDPDKHMYEALLVGNTKCAGYSSDWKQIQVGTDKITHDAVYESKWIVDKAAWDETVTTGYSCSCGATK</sequence>
<evidence type="ECO:0000256" key="1">
    <source>
        <dbReference type="SAM" id="MobiDB-lite"/>
    </source>
</evidence>
<accession>A0A6N3FQS4</accession>
<proteinExistence type="predicted"/>
<organism evidence="2">
    <name type="scientific">Clostridium tertium</name>
    <dbReference type="NCBI Taxonomy" id="1559"/>
    <lineage>
        <taxon>Bacteria</taxon>
        <taxon>Bacillati</taxon>
        <taxon>Bacillota</taxon>
        <taxon>Clostridia</taxon>
        <taxon>Eubacteriales</taxon>
        <taxon>Clostridiaceae</taxon>
        <taxon>Clostridium</taxon>
    </lineage>
</organism>
<dbReference type="EMBL" id="CACRTO010000041">
    <property type="protein sequence ID" value="VYU53863.1"/>
    <property type="molecule type" value="Genomic_DNA"/>
</dbReference>
<gene>
    <name evidence="2" type="ORF">CTLFYP3_02775</name>
</gene>
<feature type="compositionally biased region" description="Polar residues" evidence="1">
    <location>
        <begin position="146"/>
        <end position="157"/>
    </location>
</feature>
<feature type="region of interest" description="Disordered" evidence="1">
    <location>
        <begin position="51"/>
        <end position="87"/>
    </location>
</feature>